<dbReference type="EMBL" id="ML994665">
    <property type="protein sequence ID" value="KAF2179590.1"/>
    <property type="molecule type" value="Genomic_DNA"/>
</dbReference>
<sequence>IPASTASDILKSKRPRRLQESDKLYTRGRPRRLTNSNANAFTTYIDQCEFEEKGDLWPELAYNAGRRFKGVSGIISHKAAGKEDHPPWLRVERVRWCRLQIEIRPHGKNWKCVIWCDEIHLSTSPRYVRNVKRKPGKVERFKPDNIQYKKDARPDPERRSRSFTSTV</sequence>
<proteinExistence type="predicted"/>
<feature type="compositionally biased region" description="Basic and acidic residues" evidence="1">
    <location>
        <begin position="139"/>
        <end position="160"/>
    </location>
</feature>
<reference evidence="2" key="1">
    <citation type="journal article" date="2020" name="Stud. Mycol.">
        <title>101 Dothideomycetes genomes: a test case for predicting lifestyles and emergence of pathogens.</title>
        <authorList>
            <person name="Haridas S."/>
            <person name="Albert R."/>
            <person name="Binder M."/>
            <person name="Bloem J."/>
            <person name="Labutti K."/>
            <person name="Salamov A."/>
            <person name="Andreopoulos B."/>
            <person name="Baker S."/>
            <person name="Barry K."/>
            <person name="Bills G."/>
            <person name="Bluhm B."/>
            <person name="Cannon C."/>
            <person name="Castanera R."/>
            <person name="Culley D."/>
            <person name="Daum C."/>
            <person name="Ezra D."/>
            <person name="Gonzalez J."/>
            <person name="Henrissat B."/>
            <person name="Kuo A."/>
            <person name="Liang C."/>
            <person name="Lipzen A."/>
            <person name="Lutzoni F."/>
            <person name="Magnuson J."/>
            <person name="Mondo S."/>
            <person name="Nolan M."/>
            <person name="Ohm R."/>
            <person name="Pangilinan J."/>
            <person name="Park H.-J."/>
            <person name="Ramirez L."/>
            <person name="Alfaro M."/>
            <person name="Sun H."/>
            <person name="Tritt A."/>
            <person name="Yoshinaga Y."/>
            <person name="Zwiers L.-H."/>
            <person name="Turgeon B."/>
            <person name="Goodwin S."/>
            <person name="Spatafora J."/>
            <person name="Crous P."/>
            <person name="Grigoriev I."/>
        </authorList>
    </citation>
    <scope>NUCLEOTIDE SEQUENCE</scope>
    <source>
        <strain evidence="2">CBS 207.26</strain>
    </source>
</reference>
<protein>
    <submittedName>
        <fullName evidence="2">Uncharacterized protein</fullName>
    </submittedName>
</protein>
<dbReference type="AlphaFoldDB" id="A0A6A6DNR8"/>
<name>A0A6A6DNR8_9PEZI</name>
<feature type="region of interest" description="Disordered" evidence="1">
    <location>
        <begin position="139"/>
        <end position="167"/>
    </location>
</feature>
<evidence type="ECO:0000313" key="2">
    <source>
        <dbReference type="EMBL" id="KAF2179590.1"/>
    </source>
</evidence>
<evidence type="ECO:0000313" key="3">
    <source>
        <dbReference type="Proteomes" id="UP000800200"/>
    </source>
</evidence>
<feature type="region of interest" description="Disordered" evidence="1">
    <location>
        <begin position="1"/>
        <end position="30"/>
    </location>
</feature>
<gene>
    <name evidence="2" type="ORF">K469DRAFT_595590</name>
</gene>
<dbReference type="OrthoDB" id="3694381at2759"/>
<evidence type="ECO:0000256" key="1">
    <source>
        <dbReference type="SAM" id="MobiDB-lite"/>
    </source>
</evidence>
<feature type="non-terminal residue" evidence="2">
    <location>
        <position position="1"/>
    </location>
</feature>
<organism evidence="2 3">
    <name type="scientific">Zopfia rhizophila CBS 207.26</name>
    <dbReference type="NCBI Taxonomy" id="1314779"/>
    <lineage>
        <taxon>Eukaryota</taxon>
        <taxon>Fungi</taxon>
        <taxon>Dikarya</taxon>
        <taxon>Ascomycota</taxon>
        <taxon>Pezizomycotina</taxon>
        <taxon>Dothideomycetes</taxon>
        <taxon>Dothideomycetes incertae sedis</taxon>
        <taxon>Zopfiaceae</taxon>
        <taxon>Zopfia</taxon>
    </lineage>
</organism>
<dbReference type="Proteomes" id="UP000800200">
    <property type="component" value="Unassembled WGS sequence"/>
</dbReference>
<accession>A0A6A6DNR8</accession>
<keyword evidence="3" id="KW-1185">Reference proteome</keyword>